<sequence>MVKHRLRDSMKSLFKSYIDPEKEAQLKGAKGEIQDKVKRILKLIKDEHLEEDDAPLELSKKESLVKLIEDFHIQYQSLYAKYDNLTDELRKKIIGKKGKESFSSSSDSDSDYSSMDKDSKNGQLENEFQKTINGMKQELQTAQREVAELNQKLTMTSEEKQDLMKKLESTENESSSKIANLSSQINNLLAEMGKLHAQKTETEEEMNKATAQMMVLTTQVDNLQRDLLLLQKEKEEMILHCERAAKSFLMLEDERNGFATKALDLNRALEEREDAYEKLNEEYMQVDNWYKECKAKLEAAEKKIQVMTEEFHEDIGSKDQMIADLEQTTEDLKRDLEEKGDEINTLHENISILEVKLRMSNQKLRVADQLLSEKEEGFRKAEEKFHNDQRSLEERIAKLSATIAIQEDAYQEIVFGIKESVNSVMTGTENIVWKFEDECKNYENYISNMSHELHIARNYVREMNKEKVQLKEKINHLEEQLQDKKKQELDLRQMVKKLDEKAREEELAKKNLRTNVVQLENTIGELQKLVKEKDQVVIRLSWTLYQGLAEAREQYNKSREKKTPVAYPDASKEGEALTKIQRIAPRWFVPTAAAIQHSQRDPPIHHHVWSQALYEVDLAPHSRRPGVDEVYGRSLNDSLISEIQLRACPSPSHMTRKQ</sequence>
<keyword evidence="1" id="KW-0813">Transport</keyword>
<evidence type="ECO:0000259" key="6">
    <source>
        <dbReference type="PROSITE" id="PS51774"/>
    </source>
</evidence>
<comment type="caution">
    <text evidence="7">The sequence shown here is derived from an EMBL/GenBank/DDBJ whole genome shotgun (WGS) entry which is preliminary data.</text>
</comment>
<dbReference type="Pfam" id="PF07765">
    <property type="entry name" value="KIP1"/>
    <property type="match status" value="1"/>
</dbReference>
<dbReference type="STRING" id="3818.A0A444Z8E2"/>
<dbReference type="PANTHER" id="PTHR47357:SF1">
    <property type="entry name" value="SPINDLE POLE BODY COMPONENT 110"/>
    <property type="match status" value="1"/>
</dbReference>
<evidence type="ECO:0000313" key="7">
    <source>
        <dbReference type="EMBL" id="RYR10431.1"/>
    </source>
</evidence>
<proteinExistence type="predicted"/>
<evidence type="ECO:0000313" key="8">
    <source>
        <dbReference type="Proteomes" id="UP000289738"/>
    </source>
</evidence>
<keyword evidence="8" id="KW-1185">Reference proteome</keyword>
<evidence type="ECO:0000256" key="3">
    <source>
        <dbReference type="SAM" id="Coils"/>
    </source>
</evidence>
<reference evidence="7 8" key="1">
    <citation type="submission" date="2019-01" db="EMBL/GenBank/DDBJ databases">
        <title>Sequencing of cultivated peanut Arachis hypogaea provides insights into genome evolution and oil improvement.</title>
        <authorList>
            <person name="Chen X."/>
        </authorList>
    </citation>
    <scope>NUCLEOTIDE SEQUENCE [LARGE SCALE GENOMIC DNA]</scope>
    <source>
        <strain evidence="8">cv. Fuhuasheng</strain>
        <tissue evidence="7">Leaves</tissue>
    </source>
</reference>
<keyword evidence="2 3" id="KW-0175">Coiled coil</keyword>
<feature type="coiled-coil region" evidence="3">
    <location>
        <begin position="453"/>
        <end position="536"/>
    </location>
</feature>
<dbReference type="PANTHER" id="PTHR47357">
    <property type="entry name" value="COP1-INTERACTIVE PROTEIN 1"/>
    <property type="match status" value="1"/>
</dbReference>
<feature type="compositionally biased region" description="Basic and acidic residues" evidence="4">
    <location>
        <begin position="157"/>
        <end position="169"/>
    </location>
</feature>
<evidence type="ECO:0000256" key="1">
    <source>
        <dbReference type="ARBA" id="ARBA00022927"/>
    </source>
</evidence>
<evidence type="ECO:0000259" key="5">
    <source>
        <dbReference type="PROSITE" id="PS50192"/>
    </source>
</evidence>
<dbReference type="Gene3D" id="1.10.287.1490">
    <property type="match status" value="1"/>
</dbReference>
<dbReference type="InterPro" id="IPR000727">
    <property type="entry name" value="T_SNARE_dom"/>
</dbReference>
<feature type="region of interest" description="Disordered" evidence="4">
    <location>
        <begin position="96"/>
        <end position="121"/>
    </location>
</feature>
<dbReference type="PROSITE" id="PS50192">
    <property type="entry name" value="T_SNARE"/>
    <property type="match status" value="1"/>
</dbReference>
<feature type="compositionally biased region" description="Low complexity" evidence="4">
    <location>
        <begin position="101"/>
        <end position="113"/>
    </location>
</feature>
<protein>
    <recommendedName>
        <fullName evidence="9">NAB domain-containing protein</fullName>
    </recommendedName>
</protein>
<dbReference type="PROSITE" id="PS51774">
    <property type="entry name" value="NAB"/>
    <property type="match status" value="1"/>
</dbReference>
<dbReference type="Proteomes" id="UP000289738">
    <property type="component" value="Chromosome B05"/>
</dbReference>
<name>A0A444Z8E2_ARAHY</name>
<feature type="domain" description="T-SNARE coiled-coil homology" evidence="5">
    <location>
        <begin position="305"/>
        <end position="367"/>
    </location>
</feature>
<dbReference type="GO" id="GO:0005856">
    <property type="term" value="C:cytoskeleton"/>
    <property type="evidence" value="ECO:0007669"/>
    <property type="project" value="TreeGrafter"/>
</dbReference>
<keyword evidence="1" id="KW-0653">Protein transport</keyword>
<feature type="region of interest" description="Disordered" evidence="4">
    <location>
        <begin position="152"/>
        <end position="177"/>
    </location>
</feature>
<dbReference type="EMBL" id="SDMP01000015">
    <property type="protein sequence ID" value="RYR10431.1"/>
    <property type="molecule type" value="Genomic_DNA"/>
</dbReference>
<dbReference type="AlphaFoldDB" id="A0A444Z8E2"/>
<evidence type="ECO:0000256" key="4">
    <source>
        <dbReference type="SAM" id="MobiDB-lite"/>
    </source>
</evidence>
<organism evidence="7 8">
    <name type="scientific">Arachis hypogaea</name>
    <name type="common">Peanut</name>
    <dbReference type="NCBI Taxonomy" id="3818"/>
    <lineage>
        <taxon>Eukaryota</taxon>
        <taxon>Viridiplantae</taxon>
        <taxon>Streptophyta</taxon>
        <taxon>Embryophyta</taxon>
        <taxon>Tracheophyta</taxon>
        <taxon>Spermatophyta</taxon>
        <taxon>Magnoliopsida</taxon>
        <taxon>eudicotyledons</taxon>
        <taxon>Gunneridae</taxon>
        <taxon>Pentapetalae</taxon>
        <taxon>rosids</taxon>
        <taxon>fabids</taxon>
        <taxon>Fabales</taxon>
        <taxon>Fabaceae</taxon>
        <taxon>Papilionoideae</taxon>
        <taxon>50 kb inversion clade</taxon>
        <taxon>dalbergioids sensu lato</taxon>
        <taxon>Dalbergieae</taxon>
        <taxon>Pterocarpus clade</taxon>
        <taxon>Arachis</taxon>
    </lineage>
</organism>
<dbReference type="GO" id="GO:0015031">
    <property type="term" value="P:protein transport"/>
    <property type="evidence" value="ECO:0007669"/>
    <property type="project" value="UniProtKB-KW"/>
</dbReference>
<accession>A0A444Z8E2</accession>
<dbReference type="InterPro" id="IPR011684">
    <property type="entry name" value="NAB"/>
</dbReference>
<evidence type="ECO:0008006" key="9">
    <source>
        <dbReference type="Google" id="ProtNLM"/>
    </source>
</evidence>
<evidence type="ECO:0000256" key="2">
    <source>
        <dbReference type="ARBA" id="ARBA00023054"/>
    </source>
</evidence>
<dbReference type="GO" id="GO:0005200">
    <property type="term" value="F:structural constituent of cytoskeleton"/>
    <property type="evidence" value="ECO:0007669"/>
    <property type="project" value="TreeGrafter"/>
</dbReference>
<gene>
    <name evidence="7" type="ORF">Ahy_B05g078882</name>
</gene>
<dbReference type="GO" id="GO:0003779">
    <property type="term" value="F:actin binding"/>
    <property type="evidence" value="ECO:0007669"/>
    <property type="project" value="InterPro"/>
</dbReference>
<feature type="domain" description="NAB" evidence="6">
    <location>
        <begin position="10"/>
        <end position="89"/>
    </location>
</feature>